<protein>
    <recommendedName>
        <fullName evidence="5">Aminopeptidase N</fullName>
        <ecNumber evidence="4">3.4.11.2</ecNumber>
    </recommendedName>
    <alternativeName>
        <fullName evidence="11">Alanine aminopeptidase</fullName>
    </alternativeName>
    <alternativeName>
        <fullName evidence="12">Lysyl aminopeptidase</fullName>
    </alternativeName>
</protein>
<evidence type="ECO:0000256" key="13">
    <source>
        <dbReference type="SAM" id="MobiDB-lite"/>
    </source>
</evidence>
<dbReference type="Gene3D" id="2.60.40.1730">
    <property type="entry name" value="tricorn interacting facor f3 domain"/>
    <property type="match status" value="1"/>
</dbReference>
<feature type="region of interest" description="Disordered" evidence="13">
    <location>
        <begin position="34"/>
        <end position="70"/>
    </location>
</feature>
<evidence type="ECO:0000256" key="4">
    <source>
        <dbReference type="ARBA" id="ARBA00012564"/>
    </source>
</evidence>
<evidence type="ECO:0000259" key="15">
    <source>
        <dbReference type="Pfam" id="PF01433"/>
    </source>
</evidence>
<dbReference type="GO" id="GO:0006508">
    <property type="term" value="P:proteolysis"/>
    <property type="evidence" value="ECO:0007669"/>
    <property type="project" value="UniProtKB-KW"/>
</dbReference>
<keyword evidence="10" id="KW-0482">Metalloprotease</keyword>
<keyword evidence="7" id="KW-0479">Metal-binding</keyword>
<accession>A0A1H7WI06</accession>
<dbReference type="InterPro" id="IPR001930">
    <property type="entry name" value="Peptidase_M1"/>
</dbReference>
<evidence type="ECO:0000256" key="12">
    <source>
        <dbReference type="ARBA" id="ARBA00031533"/>
    </source>
</evidence>
<dbReference type="InterPro" id="IPR042097">
    <property type="entry name" value="Aminopeptidase_N-like_N_sf"/>
</dbReference>
<evidence type="ECO:0000256" key="11">
    <source>
        <dbReference type="ARBA" id="ARBA00029811"/>
    </source>
</evidence>
<dbReference type="PANTHER" id="PTHR11533">
    <property type="entry name" value="PROTEASE M1 ZINC METALLOPROTEASE"/>
    <property type="match status" value="1"/>
</dbReference>
<evidence type="ECO:0000256" key="9">
    <source>
        <dbReference type="ARBA" id="ARBA00022833"/>
    </source>
</evidence>
<proteinExistence type="inferred from homology"/>
<comment type="similarity">
    <text evidence="3">Belongs to the peptidase M1 family.</text>
</comment>
<dbReference type="EC" id="3.4.11.2" evidence="4"/>
<dbReference type="GO" id="GO:0016285">
    <property type="term" value="F:alanyl aminopeptidase activity"/>
    <property type="evidence" value="ECO:0007669"/>
    <property type="project" value="UniProtKB-EC"/>
</dbReference>
<dbReference type="EMBL" id="FOBF01000010">
    <property type="protein sequence ID" value="SEM21216.1"/>
    <property type="molecule type" value="Genomic_DNA"/>
</dbReference>
<keyword evidence="18" id="KW-1185">Reference proteome</keyword>
<reference evidence="17 18" key="1">
    <citation type="submission" date="2016-10" db="EMBL/GenBank/DDBJ databases">
        <authorList>
            <person name="de Groot N.N."/>
        </authorList>
    </citation>
    <scope>NUCLEOTIDE SEQUENCE [LARGE SCALE GENOMIC DNA]</scope>
    <source>
        <strain evidence="17 18">DSM 43357</strain>
    </source>
</reference>
<evidence type="ECO:0000256" key="1">
    <source>
        <dbReference type="ARBA" id="ARBA00000098"/>
    </source>
</evidence>
<evidence type="ECO:0000256" key="2">
    <source>
        <dbReference type="ARBA" id="ARBA00001947"/>
    </source>
</evidence>
<dbReference type="InterPro" id="IPR014782">
    <property type="entry name" value="Peptidase_M1_dom"/>
</dbReference>
<dbReference type="RefSeq" id="WP_091102534.1">
    <property type="nucleotide sequence ID" value="NZ_FOBF01000010.1"/>
</dbReference>
<dbReference type="Pfam" id="PF17900">
    <property type="entry name" value="Peptidase_M1_N"/>
    <property type="match status" value="1"/>
</dbReference>
<dbReference type="Pfam" id="PF01433">
    <property type="entry name" value="Peptidase_M1"/>
    <property type="match status" value="1"/>
</dbReference>
<organism evidence="17 18">
    <name type="scientific">Nonomuraea pusilla</name>
    <dbReference type="NCBI Taxonomy" id="46177"/>
    <lineage>
        <taxon>Bacteria</taxon>
        <taxon>Bacillati</taxon>
        <taxon>Actinomycetota</taxon>
        <taxon>Actinomycetes</taxon>
        <taxon>Streptosporangiales</taxon>
        <taxon>Streptosporangiaceae</taxon>
        <taxon>Nonomuraea</taxon>
    </lineage>
</organism>
<dbReference type="PRINTS" id="PR00756">
    <property type="entry name" value="ALADIPTASE"/>
</dbReference>
<keyword evidence="14" id="KW-0732">Signal</keyword>
<evidence type="ECO:0000256" key="5">
    <source>
        <dbReference type="ARBA" id="ARBA00015611"/>
    </source>
</evidence>
<evidence type="ECO:0000256" key="10">
    <source>
        <dbReference type="ARBA" id="ARBA00023049"/>
    </source>
</evidence>
<evidence type="ECO:0000313" key="18">
    <source>
        <dbReference type="Proteomes" id="UP000198953"/>
    </source>
</evidence>
<evidence type="ECO:0000256" key="7">
    <source>
        <dbReference type="ARBA" id="ARBA00022723"/>
    </source>
</evidence>
<evidence type="ECO:0000256" key="3">
    <source>
        <dbReference type="ARBA" id="ARBA00010136"/>
    </source>
</evidence>
<feature type="signal peptide" evidence="14">
    <location>
        <begin position="1"/>
        <end position="20"/>
    </location>
</feature>
<dbReference type="STRING" id="46177.SAMN05660976_04534"/>
<dbReference type="AlphaFoldDB" id="A0A1H7WI06"/>
<evidence type="ECO:0000259" key="16">
    <source>
        <dbReference type="Pfam" id="PF17900"/>
    </source>
</evidence>
<dbReference type="Proteomes" id="UP000198953">
    <property type="component" value="Unassembled WGS sequence"/>
</dbReference>
<evidence type="ECO:0000256" key="14">
    <source>
        <dbReference type="SAM" id="SignalP"/>
    </source>
</evidence>
<dbReference type="GO" id="GO:0008270">
    <property type="term" value="F:zinc ion binding"/>
    <property type="evidence" value="ECO:0007669"/>
    <property type="project" value="InterPro"/>
</dbReference>
<dbReference type="InterPro" id="IPR050344">
    <property type="entry name" value="Peptidase_M1_aminopeptidases"/>
</dbReference>
<name>A0A1H7WI06_9ACTN</name>
<dbReference type="Gene3D" id="1.10.390.10">
    <property type="entry name" value="Neutral Protease Domain 2"/>
    <property type="match status" value="1"/>
</dbReference>
<sequence length="487" mass="51808">MKRLLALTTAAFTALPLAPAAALDAAPGTAAGGTHGTVLDRAPDAPGAPGAALDGAPGAPGAGDPYFPDQGNGGYDAGHYDLALDYNPSSNQLDGVATIAARATQALSRFDLDLVRTLTVRSVTVDGAPAAFTQDGSELVVTPAAALPSGQGFTVVVRYDGKPTHVLDPDGSRDGWIRTNDGVFNANEPQGAMTWYPGNHHMTDKATYRFSVTVPDDRAAVANGDLVLSTSRDGRTTYVWDARQPMASYLATVSIGKFQLTDTRIGGYRVITAVDPKLAGKAGGFAARHAPVLSYFSSLFGPYPFTSTGGIVDHEPNVGYALETQTRPIYPVVPSESLLAHELAHQWFGDSVTPTRWQDIWLNEGFANYAEWLWLDKTGSKTLQSSFDAAYAKPADDPFWQTPPADPGGPADLFHDAVYDRGAMTLHALRRAVGDSAFFTILRTWATEHQYGNADTPAFVALAERVSGRSLTALFDAWLHKPGKPTL</sequence>
<dbReference type="CDD" id="cd09603">
    <property type="entry name" value="M1_APN_like"/>
    <property type="match status" value="1"/>
</dbReference>
<dbReference type="OrthoDB" id="100605at2"/>
<dbReference type="PANTHER" id="PTHR11533:SF297">
    <property type="entry name" value="AMINOPEPTIDASE N"/>
    <property type="match status" value="1"/>
</dbReference>
<feature type="domain" description="Peptidase M1 membrane alanine aminopeptidase" evidence="15">
    <location>
        <begin position="336"/>
        <end position="478"/>
    </location>
</feature>
<keyword evidence="9" id="KW-0862">Zinc</keyword>
<comment type="catalytic activity">
    <reaction evidence="1">
        <text>Release of an N-terminal amino acid, Xaa-|-Yaa- from a peptide, amide or arylamide. Xaa is preferably Ala, but may be most amino acids including Pro (slow action). When a terminal hydrophobic residue is followed by a prolyl residue, the two may be released as an intact Xaa-Pro dipeptide.</text>
        <dbReference type="EC" id="3.4.11.2"/>
    </reaction>
</comment>
<dbReference type="SUPFAM" id="SSF63737">
    <property type="entry name" value="Leukotriene A4 hydrolase N-terminal domain"/>
    <property type="match status" value="1"/>
</dbReference>
<dbReference type="SUPFAM" id="SSF55486">
    <property type="entry name" value="Metalloproteases ('zincins'), catalytic domain"/>
    <property type="match status" value="1"/>
</dbReference>
<evidence type="ECO:0000313" key="17">
    <source>
        <dbReference type="EMBL" id="SEM21216.1"/>
    </source>
</evidence>
<feature type="compositionally biased region" description="Low complexity" evidence="13">
    <location>
        <begin position="44"/>
        <end position="65"/>
    </location>
</feature>
<evidence type="ECO:0000256" key="8">
    <source>
        <dbReference type="ARBA" id="ARBA00022801"/>
    </source>
</evidence>
<comment type="cofactor">
    <cofactor evidence="2">
        <name>Zn(2+)</name>
        <dbReference type="ChEBI" id="CHEBI:29105"/>
    </cofactor>
</comment>
<feature type="chain" id="PRO_5011766105" description="Aminopeptidase N" evidence="14">
    <location>
        <begin position="21"/>
        <end position="487"/>
    </location>
</feature>
<keyword evidence="8" id="KW-0378">Hydrolase</keyword>
<evidence type="ECO:0000256" key="6">
    <source>
        <dbReference type="ARBA" id="ARBA00022670"/>
    </source>
</evidence>
<dbReference type="GO" id="GO:0008237">
    <property type="term" value="F:metallopeptidase activity"/>
    <property type="evidence" value="ECO:0007669"/>
    <property type="project" value="UniProtKB-KW"/>
</dbReference>
<feature type="domain" description="Aminopeptidase N-like N-terminal" evidence="16">
    <location>
        <begin position="79"/>
        <end position="250"/>
    </location>
</feature>
<dbReference type="InterPro" id="IPR045357">
    <property type="entry name" value="Aminopeptidase_N-like_N"/>
</dbReference>
<keyword evidence="6" id="KW-0645">Protease</keyword>
<gene>
    <name evidence="17" type="ORF">SAMN05660976_04534</name>
</gene>
<dbReference type="InterPro" id="IPR027268">
    <property type="entry name" value="Peptidase_M4/M1_CTD_sf"/>
</dbReference>